<keyword evidence="9" id="KW-1185">Reference proteome</keyword>
<dbReference type="PANTHER" id="PTHR11071:SF561">
    <property type="entry name" value="PEPTIDYL-PROLYL CIS-TRANS ISOMERASE D-RELATED"/>
    <property type="match status" value="1"/>
</dbReference>
<evidence type="ECO:0000256" key="3">
    <source>
        <dbReference type="ARBA" id="ARBA00023110"/>
    </source>
</evidence>
<dbReference type="Gene3D" id="2.20.25.10">
    <property type="match status" value="1"/>
</dbReference>
<feature type="domain" description="PPIase cyclophilin-type" evidence="7">
    <location>
        <begin position="38"/>
        <end position="195"/>
    </location>
</feature>
<dbReference type="InterPro" id="IPR020892">
    <property type="entry name" value="Cyclophilin-type_PPIase_CS"/>
</dbReference>
<dbReference type="AlphaFoldDB" id="A0AAV9HMX1"/>
<dbReference type="EC" id="5.2.1.8" evidence="2"/>
<evidence type="ECO:0000313" key="8">
    <source>
        <dbReference type="EMBL" id="KAK4462160.1"/>
    </source>
</evidence>
<feature type="chain" id="PRO_5043317238" description="peptidylprolyl isomerase" evidence="6">
    <location>
        <begin position="28"/>
        <end position="370"/>
    </location>
</feature>
<dbReference type="SUPFAM" id="SSF50891">
    <property type="entry name" value="Cyclophilin-like"/>
    <property type="match status" value="1"/>
</dbReference>
<comment type="caution">
    <text evidence="8">The sequence shown here is derived from an EMBL/GenBank/DDBJ whole genome shotgun (WGS) entry which is preliminary data.</text>
</comment>
<dbReference type="FunFam" id="2.40.100.10:FF:000001">
    <property type="entry name" value="Peptidyl-prolyl cis-trans isomerase"/>
    <property type="match status" value="1"/>
</dbReference>
<keyword evidence="6" id="KW-0732">Signal</keyword>
<evidence type="ECO:0000256" key="2">
    <source>
        <dbReference type="ARBA" id="ARBA00013194"/>
    </source>
</evidence>
<dbReference type="PRINTS" id="PR00153">
    <property type="entry name" value="CSAPPISMRASE"/>
</dbReference>
<evidence type="ECO:0000256" key="1">
    <source>
        <dbReference type="ARBA" id="ARBA00000971"/>
    </source>
</evidence>
<dbReference type="GO" id="GO:0000324">
    <property type="term" value="C:fungal-type vacuole"/>
    <property type="evidence" value="ECO:0007669"/>
    <property type="project" value="TreeGrafter"/>
</dbReference>
<evidence type="ECO:0000256" key="6">
    <source>
        <dbReference type="SAM" id="SignalP"/>
    </source>
</evidence>
<evidence type="ECO:0000259" key="7">
    <source>
        <dbReference type="PROSITE" id="PS50072"/>
    </source>
</evidence>
<organism evidence="8 9">
    <name type="scientific">Cladorrhinum samala</name>
    <dbReference type="NCBI Taxonomy" id="585594"/>
    <lineage>
        <taxon>Eukaryota</taxon>
        <taxon>Fungi</taxon>
        <taxon>Dikarya</taxon>
        <taxon>Ascomycota</taxon>
        <taxon>Pezizomycotina</taxon>
        <taxon>Sordariomycetes</taxon>
        <taxon>Sordariomycetidae</taxon>
        <taxon>Sordariales</taxon>
        <taxon>Podosporaceae</taxon>
        <taxon>Cladorrhinum</taxon>
    </lineage>
</organism>
<dbReference type="GO" id="GO:0016018">
    <property type="term" value="F:cyclosporin A binding"/>
    <property type="evidence" value="ECO:0007669"/>
    <property type="project" value="TreeGrafter"/>
</dbReference>
<dbReference type="GO" id="GO:0005783">
    <property type="term" value="C:endoplasmic reticulum"/>
    <property type="evidence" value="ECO:0007669"/>
    <property type="project" value="TreeGrafter"/>
</dbReference>
<dbReference type="GO" id="GO:0006457">
    <property type="term" value="P:protein folding"/>
    <property type="evidence" value="ECO:0007669"/>
    <property type="project" value="InterPro"/>
</dbReference>
<evidence type="ECO:0000256" key="5">
    <source>
        <dbReference type="SAM" id="MobiDB-lite"/>
    </source>
</evidence>
<evidence type="ECO:0000256" key="4">
    <source>
        <dbReference type="ARBA" id="ARBA00023235"/>
    </source>
</evidence>
<dbReference type="InterPro" id="IPR029000">
    <property type="entry name" value="Cyclophilin-like_dom_sf"/>
</dbReference>
<feature type="signal peptide" evidence="6">
    <location>
        <begin position="1"/>
        <end position="27"/>
    </location>
</feature>
<keyword evidence="3" id="KW-0697">Rotamase</keyword>
<feature type="compositionally biased region" description="Acidic residues" evidence="5">
    <location>
        <begin position="197"/>
        <end position="210"/>
    </location>
</feature>
<dbReference type="Pfam" id="PF00160">
    <property type="entry name" value="Pro_isomerase"/>
    <property type="match status" value="1"/>
</dbReference>
<comment type="catalytic activity">
    <reaction evidence="1">
        <text>[protein]-peptidylproline (omega=180) = [protein]-peptidylproline (omega=0)</text>
        <dbReference type="Rhea" id="RHEA:16237"/>
        <dbReference type="Rhea" id="RHEA-COMP:10747"/>
        <dbReference type="Rhea" id="RHEA-COMP:10748"/>
        <dbReference type="ChEBI" id="CHEBI:83833"/>
        <dbReference type="ChEBI" id="CHEBI:83834"/>
        <dbReference type="EC" id="5.2.1.8"/>
    </reaction>
</comment>
<dbReference type="InterPro" id="IPR002130">
    <property type="entry name" value="Cyclophilin-type_PPIase_dom"/>
</dbReference>
<gene>
    <name evidence="8" type="ORF">QBC42DRAFT_338534</name>
</gene>
<dbReference type="PROSITE" id="PS00170">
    <property type="entry name" value="CSA_PPIASE_1"/>
    <property type="match status" value="1"/>
</dbReference>
<dbReference type="PROSITE" id="PS50072">
    <property type="entry name" value="CSA_PPIASE_2"/>
    <property type="match status" value="1"/>
</dbReference>
<evidence type="ECO:0000313" key="9">
    <source>
        <dbReference type="Proteomes" id="UP001321749"/>
    </source>
</evidence>
<dbReference type="GO" id="GO:0003755">
    <property type="term" value="F:peptidyl-prolyl cis-trans isomerase activity"/>
    <property type="evidence" value="ECO:0007669"/>
    <property type="project" value="UniProtKB-KW"/>
</dbReference>
<accession>A0AAV9HMX1</accession>
<feature type="region of interest" description="Disordered" evidence="5">
    <location>
        <begin position="193"/>
        <end position="221"/>
    </location>
</feature>
<reference evidence="8" key="2">
    <citation type="submission" date="2023-06" db="EMBL/GenBank/DDBJ databases">
        <authorList>
            <consortium name="Lawrence Berkeley National Laboratory"/>
            <person name="Mondo S.J."/>
            <person name="Hensen N."/>
            <person name="Bonometti L."/>
            <person name="Westerberg I."/>
            <person name="Brannstrom I.O."/>
            <person name="Guillou S."/>
            <person name="Cros-Aarteil S."/>
            <person name="Calhoun S."/>
            <person name="Haridas S."/>
            <person name="Kuo A."/>
            <person name="Pangilinan J."/>
            <person name="Riley R."/>
            <person name="Labutti K."/>
            <person name="Andreopoulos B."/>
            <person name="Lipzen A."/>
            <person name="Chen C."/>
            <person name="Yanf M."/>
            <person name="Daum C."/>
            <person name="Ng V."/>
            <person name="Clum A."/>
            <person name="Steindorff A."/>
            <person name="Ohm R."/>
            <person name="Martin F."/>
            <person name="Silar P."/>
            <person name="Natvig D."/>
            <person name="Lalanne C."/>
            <person name="Gautier V."/>
            <person name="Ament-Velasquez S.L."/>
            <person name="Kruys A."/>
            <person name="Hutchinson M.I."/>
            <person name="Powell A.J."/>
            <person name="Barry K."/>
            <person name="Miller A.N."/>
            <person name="Grigoriev I.V."/>
            <person name="Debuchy R."/>
            <person name="Gladieux P."/>
            <person name="Thoren M.H."/>
            <person name="Johannesson H."/>
        </authorList>
    </citation>
    <scope>NUCLEOTIDE SEQUENCE</scope>
    <source>
        <strain evidence="8">PSN324</strain>
    </source>
</reference>
<dbReference type="EMBL" id="MU864977">
    <property type="protein sequence ID" value="KAK4462160.1"/>
    <property type="molecule type" value="Genomic_DNA"/>
</dbReference>
<dbReference type="Proteomes" id="UP001321749">
    <property type="component" value="Unassembled WGS sequence"/>
</dbReference>
<dbReference type="Gene3D" id="2.40.100.10">
    <property type="entry name" value="Cyclophilin-like"/>
    <property type="match status" value="1"/>
</dbReference>
<keyword evidence="4 8" id="KW-0413">Isomerase</keyword>
<dbReference type="PANTHER" id="PTHR11071">
    <property type="entry name" value="PEPTIDYL-PROLYL CIS-TRANS ISOMERASE"/>
    <property type="match status" value="1"/>
</dbReference>
<dbReference type="SUPFAM" id="SSF158997">
    <property type="entry name" value="Trm112p-like"/>
    <property type="match status" value="1"/>
</dbReference>
<name>A0AAV9HMX1_9PEZI</name>
<proteinExistence type="predicted"/>
<reference evidence="8" key="1">
    <citation type="journal article" date="2023" name="Mol. Phylogenet. Evol.">
        <title>Genome-scale phylogeny and comparative genomics of the fungal order Sordariales.</title>
        <authorList>
            <person name="Hensen N."/>
            <person name="Bonometti L."/>
            <person name="Westerberg I."/>
            <person name="Brannstrom I.O."/>
            <person name="Guillou S."/>
            <person name="Cros-Aarteil S."/>
            <person name="Calhoun S."/>
            <person name="Haridas S."/>
            <person name="Kuo A."/>
            <person name="Mondo S."/>
            <person name="Pangilinan J."/>
            <person name="Riley R."/>
            <person name="LaButti K."/>
            <person name="Andreopoulos B."/>
            <person name="Lipzen A."/>
            <person name="Chen C."/>
            <person name="Yan M."/>
            <person name="Daum C."/>
            <person name="Ng V."/>
            <person name="Clum A."/>
            <person name="Steindorff A."/>
            <person name="Ohm R.A."/>
            <person name="Martin F."/>
            <person name="Silar P."/>
            <person name="Natvig D.O."/>
            <person name="Lalanne C."/>
            <person name="Gautier V."/>
            <person name="Ament-Velasquez S.L."/>
            <person name="Kruys A."/>
            <person name="Hutchinson M.I."/>
            <person name="Powell A.J."/>
            <person name="Barry K."/>
            <person name="Miller A.N."/>
            <person name="Grigoriev I.V."/>
            <person name="Debuchy R."/>
            <person name="Gladieux P."/>
            <person name="Hiltunen Thoren M."/>
            <person name="Johannesson H."/>
        </authorList>
    </citation>
    <scope>NUCLEOTIDE SEQUENCE</scope>
    <source>
        <strain evidence="8">PSN324</strain>
    </source>
</reference>
<sequence>MFNFRSLLLAATLFLGVLMVFSQPAAAAKGPKITHKVYFDIEHGDEALGRIVIGLYGKTVPKTTENFRALATGEKGFGYEGSTFHRVIKQFMIQGGDFTKGDGTGGKSIYGEKFPDENFKLKHSKKGLLSMANAGKDTNGSQFFITTVVTSWLDGRHVVFGEVLEGYDIVEKIENVPTQPGDKPVKTVKIAKSGELEVPEEGPEDSEDVPEGSVEASKPAADSTLVEQGNGWSIFGKFFFFGLVVAGIVGYLRYRHSQLPENQDSFPLHPKDAELASDDVELNPKLLSNLLPRLDWNALRTTSTELGFPALPEQPPTIEELEADEKTLKDLHSLLMETNLMEGKLVCGHCGHEYAVREGIPNFLLPSHLV</sequence>
<protein>
    <recommendedName>
        <fullName evidence="2">peptidylprolyl isomerase</fullName>
        <ecNumber evidence="2">5.2.1.8</ecNumber>
    </recommendedName>
</protein>
<dbReference type="CDD" id="cd01926">
    <property type="entry name" value="cyclophilin_ABH_like"/>
    <property type="match status" value="1"/>
</dbReference>